<evidence type="ECO:0000313" key="1">
    <source>
        <dbReference type="EMBL" id="JAE02471.1"/>
    </source>
</evidence>
<sequence>MPNSPRPSSPPSS</sequence>
<name>A0A0A9EX49_ARUDO</name>
<dbReference type="EMBL" id="GBRH01195425">
    <property type="protein sequence ID" value="JAE02471.1"/>
    <property type="molecule type" value="Transcribed_RNA"/>
</dbReference>
<reference evidence="1" key="2">
    <citation type="journal article" date="2015" name="Data Brief">
        <title>Shoot transcriptome of the giant reed, Arundo donax.</title>
        <authorList>
            <person name="Barrero R.A."/>
            <person name="Guerrero F.D."/>
            <person name="Moolhuijzen P."/>
            <person name="Goolsby J.A."/>
            <person name="Tidwell J."/>
            <person name="Bellgard S.E."/>
            <person name="Bellgard M.I."/>
        </authorList>
    </citation>
    <scope>NUCLEOTIDE SEQUENCE</scope>
    <source>
        <tissue evidence="1">Shoot tissue taken approximately 20 cm above the soil surface</tissue>
    </source>
</reference>
<proteinExistence type="predicted"/>
<accession>A0A0A9EX49</accession>
<protein>
    <submittedName>
        <fullName evidence="1">Uncharacterized protein</fullName>
    </submittedName>
</protein>
<reference evidence="1" key="1">
    <citation type="submission" date="2014-09" db="EMBL/GenBank/DDBJ databases">
        <authorList>
            <person name="Magalhaes I.L.F."/>
            <person name="Oliveira U."/>
            <person name="Santos F.R."/>
            <person name="Vidigal T.H.D.A."/>
            <person name="Brescovit A.D."/>
            <person name="Santos A.J."/>
        </authorList>
    </citation>
    <scope>NUCLEOTIDE SEQUENCE</scope>
    <source>
        <tissue evidence="1">Shoot tissue taken approximately 20 cm above the soil surface</tissue>
    </source>
</reference>
<organism evidence="1">
    <name type="scientific">Arundo donax</name>
    <name type="common">Giant reed</name>
    <name type="synonym">Donax arundinaceus</name>
    <dbReference type="NCBI Taxonomy" id="35708"/>
    <lineage>
        <taxon>Eukaryota</taxon>
        <taxon>Viridiplantae</taxon>
        <taxon>Streptophyta</taxon>
        <taxon>Embryophyta</taxon>
        <taxon>Tracheophyta</taxon>
        <taxon>Spermatophyta</taxon>
        <taxon>Magnoliopsida</taxon>
        <taxon>Liliopsida</taxon>
        <taxon>Poales</taxon>
        <taxon>Poaceae</taxon>
        <taxon>PACMAD clade</taxon>
        <taxon>Arundinoideae</taxon>
        <taxon>Arundineae</taxon>
        <taxon>Arundo</taxon>
    </lineage>
</organism>